<dbReference type="EMBL" id="JBHUIW010000025">
    <property type="protein sequence ID" value="MFD2184263.1"/>
    <property type="molecule type" value="Genomic_DNA"/>
</dbReference>
<dbReference type="PANTHER" id="PTHR43133:SF8">
    <property type="entry name" value="RNA POLYMERASE SIGMA FACTOR HI_1459-RELATED"/>
    <property type="match status" value="1"/>
</dbReference>
<sequence>MTVACVSWDDPAFRASPEPTTDAVRATVENAGEPDDDELLRRIGENDELAFRSLVERHVDRAFALALRILDNRADADDVVQDSLLKVWTHRHRWEAGRAKFSTWLYRVVTNRCIDLRRRPRNEDVEAVGEVADAAPDAVTAMHRSEVSELLDAAMNRLPDQQRIAIILSYHESMSNAEIADVMDTTVAAVESLLKRARQQLRKLLRRSEPDIRQSLADD</sequence>
<dbReference type="InterPro" id="IPR013325">
    <property type="entry name" value="RNA_pol_sigma_r2"/>
</dbReference>
<evidence type="ECO:0000256" key="4">
    <source>
        <dbReference type="ARBA" id="ARBA00023125"/>
    </source>
</evidence>
<dbReference type="NCBIfam" id="NF009190">
    <property type="entry name" value="PRK12538.1"/>
    <property type="match status" value="1"/>
</dbReference>
<evidence type="ECO:0000259" key="8">
    <source>
        <dbReference type="Pfam" id="PF08281"/>
    </source>
</evidence>
<dbReference type="CDD" id="cd06171">
    <property type="entry name" value="Sigma70_r4"/>
    <property type="match status" value="1"/>
</dbReference>
<evidence type="ECO:0000259" key="7">
    <source>
        <dbReference type="Pfam" id="PF04542"/>
    </source>
</evidence>
<keyword evidence="5 6" id="KW-0804">Transcription</keyword>
<dbReference type="NCBIfam" id="TIGR02937">
    <property type="entry name" value="sigma70-ECF"/>
    <property type="match status" value="1"/>
</dbReference>
<name>A0ABW5AMT8_9BRAD</name>
<evidence type="ECO:0000256" key="6">
    <source>
        <dbReference type="RuleBase" id="RU000716"/>
    </source>
</evidence>
<evidence type="ECO:0000256" key="2">
    <source>
        <dbReference type="ARBA" id="ARBA00023015"/>
    </source>
</evidence>
<gene>
    <name evidence="9" type="ORF">ACFSOX_19080</name>
</gene>
<dbReference type="InterPro" id="IPR000838">
    <property type="entry name" value="RNA_pol_sigma70_ECF_CS"/>
</dbReference>
<keyword evidence="10" id="KW-1185">Reference proteome</keyword>
<protein>
    <recommendedName>
        <fullName evidence="6">RNA polymerase sigma factor</fullName>
    </recommendedName>
</protein>
<dbReference type="SUPFAM" id="SSF88946">
    <property type="entry name" value="Sigma2 domain of RNA polymerase sigma factors"/>
    <property type="match status" value="1"/>
</dbReference>
<evidence type="ECO:0000256" key="5">
    <source>
        <dbReference type="ARBA" id="ARBA00023163"/>
    </source>
</evidence>
<dbReference type="Pfam" id="PF08281">
    <property type="entry name" value="Sigma70_r4_2"/>
    <property type="match status" value="1"/>
</dbReference>
<dbReference type="SUPFAM" id="SSF88659">
    <property type="entry name" value="Sigma3 and sigma4 domains of RNA polymerase sigma factors"/>
    <property type="match status" value="1"/>
</dbReference>
<dbReference type="RefSeq" id="WP_378479409.1">
    <property type="nucleotide sequence ID" value="NZ_JBHUIW010000025.1"/>
</dbReference>
<dbReference type="PROSITE" id="PS01063">
    <property type="entry name" value="SIGMA70_ECF"/>
    <property type="match status" value="1"/>
</dbReference>
<organism evidence="9 10">
    <name type="scientific">Rhodoplanes azumiensis</name>
    <dbReference type="NCBI Taxonomy" id="1897628"/>
    <lineage>
        <taxon>Bacteria</taxon>
        <taxon>Pseudomonadati</taxon>
        <taxon>Pseudomonadota</taxon>
        <taxon>Alphaproteobacteria</taxon>
        <taxon>Hyphomicrobiales</taxon>
        <taxon>Nitrobacteraceae</taxon>
        <taxon>Rhodoplanes</taxon>
    </lineage>
</organism>
<keyword evidence="3 6" id="KW-0731">Sigma factor</keyword>
<evidence type="ECO:0000256" key="1">
    <source>
        <dbReference type="ARBA" id="ARBA00010641"/>
    </source>
</evidence>
<dbReference type="InterPro" id="IPR039425">
    <property type="entry name" value="RNA_pol_sigma-70-like"/>
</dbReference>
<comment type="caution">
    <text evidence="9">The sequence shown here is derived from an EMBL/GenBank/DDBJ whole genome shotgun (WGS) entry which is preliminary data.</text>
</comment>
<keyword evidence="4 6" id="KW-0238">DNA-binding</keyword>
<dbReference type="PANTHER" id="PTHR43133">
    <property type="entry name" value="RNA POLYMERASE ECF-TYPE SIGMA FACTO"/>
    <property type="match status" value="1"/>
</dbReference>
<proteinExistence type="inferred from homology"/>
<dbReference type="Gene3D" id="1.10.1740.10">
    <property type="match status" value="1"/>
</dbReference>
<keyword evidence="2 6" id="KW-0805">Transcription regulation</keyword>
<dbReference type="InterPro" id="IPR007627">
    <property type="entry name" value="RNA_pol_sigma70_r2"/>
</dbReference>
<dbReference type="NCBIfam" id="NF004113">
    <property type="entry name" value="PRK05602.1"/>
    <property type="match status" value="1"/>
</dbReference>
<dbReference type="InterPro" id="IPR013249">
    <property type="entry name" value="RNA_pol_sigma70_r4_t2"/>
</dbReference>
<reference evidence="10" key="1">
    <citation type="journal article" date="2019" name="Int. J. Syst. Evol. Microbiol.">
        <title>The Global Catalogue of Microorganisms (GCM) 10K type strain sequencing project: providing services to taxonomists for standard genome sequencing and annotation.</title>
        <authorList>
            <consortium name="The Broad Institute Genomics Platform"/>
            <consortium name="The Broad Institute Genome Sequencing Center for Infectious Disease"/>
            <person name="Wu L."/>
            <person name="Ma J."/>
        </authorList>
    </citation>
    <scope>NUCLEOTIDE SEQUENCE [LARGE SCALE GENOMIC DNA]</scope>
    <source>
        <strain evidence="10">CGMCC 1.6774</strain>
    </source>
</reference>
<accession>A0ABW5AMT8</accession>
<dbReference type="Gene3D" id="1.10.10.10">
    <property type="entry name" value="Winged helix-like DNA-binding domain superfamily/Winged helix DNA-binding domain"/>
    <property type="match status" value="1"/>
</dbReference>
<dbReference type="InterPro" id="IPR014284">
    <property type="entry name" value="RNA_pol_sigma-70_dom"/>
</dbReference>
<dbReference type="Proteomes" id="UP001597314">
    <property type="component" value="Unassembled WGS sequence"/>
</dbReference>
<feature type="domain" description="RNA polymerase sigma-70 region 2" evidence="7">
    <location>
        <begin position="54"/>
        <end position="119"/>
    </location>
</feature>
<feature type="domain" description="RNA polymerase sigma factor 70 region 4 type 2" evidence="8">
    <location>
        <begin position="149"/>
        <end position="201"/>
    </location>
</feature>
<comment type="similarity">
    <text evidence="1 6">Belongs to the sigma-70 factor family. ECF subfamily.</text>
</comment>
<dbReference type="Pfam" id="PF04542">
    <property type="entry name" value="Sigma70_r2"/>
    <property type="match status" value="1"/>
</dbReference>
<dbReference type="InterPro" id="IPR013324">
    <property type="entry name" value="RNA_pol_sigma_r3/r4-like"/>
</dbReference>
<evidence type="ECO:0000256" key="3">
    <source>
        <dbReference type="ARBA" id="ARBA00023082"/>
    </source>
</evidence>
<evidence type="ECO:0000313" key="10">
    <source>
        <dbReference type="Proteomes" id="UP001597314"/>
    </source>
</evidence>
<evidence type="ECO:0000313" key="9">
    <source>
        <dbReference type="EMBL" id="MFD2184263.1"/>
    </source>
</evidence>
<dbReference type="InterPro" id="IPR036388">
    <property type="entry name" value="WH-like_DNA-bd_sf"/>
</dbReference>